<evidence type="ECO:0000256" key="5">
    <source>
        <dbReference type="ARBA" id="ARBA00022759"/>
    </source>
</evidence>
<evidence type="ECO:0000256" key="3">
    <source>
        <dbReference type="ARBA" id="ARBA00022695"/>
    </source>
</evidence>
<dbReference type="EMBL" id="ASHM01132707">
    <property type="protein sequence ID" value="PNX59598.1"/>
    <property type="molecule type" value="Genomic_DNA"/>
</dbReference>
<dbReference type="Gene3D" id="3.10.10.10">
    <property type="entry name" value="HIV Type 1 Reverse Transcriptase, subunit A, domain 1"/>
    <property type="match status" value="1"/>
</dbReference>
<keyword evidence="5" id="KW-0255">Endonuclease</keyword>
<reference evidence="9 10" key="2">
    <citation type="journal article" date="2017" name="Front. Plant Sci.">
        <title>Gene Classification and Mining of Molecular Markers Useful in Red Clover (Trifolium pratense) Breeding.</title>
        <authorList>
            <person name="Istvanek J."/>
            <person name="Dluhosova J."/>
            <person name="Dluhos P."/>
            <person name="Patkova L."/>
            <person name="Nedelnik J."/>
            <person name="Repkova J."/>
        </authorList>
    </citation>
    <scope>NUCLEOTIDE SEQUENCE [LARGE SCALE GENOMIC DNA]</scope>
    <source>
        <strain evidence="10">cv. Tatra</strain>
        <tissue evidence="9">Young leaves</tissue>
    </source>
</reference>
<evidence type="ECO:0000256" key="7">
    <source>
        <dbReference type="ARBA" id="ARBA00022918"/>
    </source>
</evidence>
<dbReference type="InterPro" id="IPR043502">
    <property type="entry name" value="DNA/RNA_pol_sf"/>
</dbReference>
<dbReference type="InterPro" id="IPR053134">
    <property type="entry name" value="RNA-dir_DNA_polymerase"/>
</dbReference>
<dbReference type="CDD" id="cd01647">
    <property type="entry name" value="RT_LTR"/>
    <property type="match status" value="1"/>
</dbReference>
<dbReference type="PANTHER" id="PTHR24559">
    <property type="entry name" value="TRANSPOSON TY3-I GAG-POL POLYPROTEIN"/>
    <property type="match status" value="1"/>
</dbReference>
<keyword evidence="1" id="KW-0645">Protease</keyword>
<dbReference type="GO" id="GO:0006508">
    <property type="term" value="P:proteolysis"/>
    <property type="evidence" value="ECO:0007669"/>
    <property type="project" value="UniProtKB-KW"/>
</dbReference>
<organism evidence="9 10">
    <name type="scientific">Trifolium pratense</name>
    <name type="common">Red clover</name>
    <dbReference type="NCBI Taxonomy" id="57577"/>
    <lineage>
        <taxon>Eukaryota</taxon>
        <taxon>Viridiplantae</taxon>
        <taxon>Streptophyta</taxon>
        <taxon>Embryophyta</taxon>
        <taxon>Tracheophyta</taxon>
        <taxon>Spermatophyta</taxon>
        <taxon>Magnoliopsida</taxon>
        <taxon>eudicotyledons</taxon>
        <taxon>Gunneridae</taxon>
        <taxon>Pentapetalae</taxon>
        <taxon>rosids</taxon>
        <taxon>fabids</taxon>
        <taxon>Fabales</taxon>
        <taxon>Fabaceae</taxon>
        <taxon>Papilionoideae</taxon>
        <taxon>50 kb inversion clade</taxon>
        <taxon>NPAAA clade</taxon>
        <taxon>Hologalegina</taxon>
        <taxon>IRL clade</taxon>
        <taxon>Trifolieae</taxon>
        <taxon>Trifolium</taxon>
    </lineage>
</organism>
<feature type="domain" description="Reverse transcriptase" evidence="8">
    <location>
        <begin position="92"/>
        <end position="172"/>
    </location>
</feature>
<feature type="non-terminal residue" evidence="9">
    <location>
        <position position="1"/>
    </location>
</feature>
<evidence type="ECO:0000313" key="10">
    <source>
        <dbReference type="Proteomes" id="UP000236291"/>
    </source>
</evidence>
<protein>
    <submittedName>
        <fullName evidence="9">Retrotransposon-related protein</fullName>
    </submittedName>
</protein>
<dbReference type="PANTHER" id="PTHR24559:SF444">
    <property type="entry name" value="REVERSE TRANSCRIPTASE DOMAIN-CONTAINING PROTEIN"/>
    <property type="match status" value="1"/>
</dbReference>
<name>A0A2K3K001_TRIPR</name>
<keyword evidence="7" id="KW-0695">RNA-directed DNA polymerase</keyword>
<dbReference type="GO" id="GO:0003964">
    <property type="term" value="F:RNA-directed DNA polymerase activity"/>
    <property type="evidence" value="ECO:0007669"/>
    <property type="project" value="UniProtKB-KW"/>
</dbReference>
<dbReference type="InterPro" id="IPR000477">
    <property type="entry name" value="RT_dom"/>
</dbReference>
<accession>A0A2K3K001</accession>
<keyword evidence="4" id="KW-0540">Nuclease</keyword>
<feature type="non-terminal residue" evidence="9">
    <location>
        <position position="172"/>
    </location>
</feature>
<dbReference type="SUPFAM" id="SSF56672">
    <property type="entry name" value="DNA/RNA polymerases"/>
    <property type="match status" value="1"/>
</dbReference>
<evidence type="ECO:0000313" key="9">
    <source>
        <dbReference type="EMBL" id="PNX59598.1"/>
    </source>
</evidence>
<dbReference type="GO" id="GO:0008233">
    <property type="term" value="F:peptidase activity"/>
    <property type="evidence" value="ECO:0007669"/>
    <property type="project" value="UniProtKB-KW"/>
</dbReference>
<keyword evidence="3" id="KW-0548">Nucleotidyltransferase</keyword>
<keyword evidence="2" id="KW-0808">Transferase</keyword>
<sequence length="172" mass="19844">DKSIAFTHSNPIIQSLLQRFSTLFNEPTHLPPPRFTDHQIPLLPNASPVNVRPYRYPHAQKLEIESQIRKLIGNGWIKPSNSPYSSPVLLLKKKDGTWRMCVDYRALNAITIKDRFPLPTVDELLDELGSARVFSKLDLTSGFHQIQLQPQDSHKTAFRTHDGHYEYRVMPF</sequence>
<evidence type="ECO:0000256" key="1">
    <source>
        <dbReference type="ARBA" id="ARBA00022670"/>
    </source>
</evidence>
<evidence type="ECO:0000256" key="6">
    <source>
        <dbReference type="ARBA" id="ARBA00022801"/>
    </source>
</evidence>
<dbReference type="GO" id="GO:0004519">
    <property type="term" value="F:endonuclease activity"/>
    <property type="evidence" value="ECO:0007669"/>
    <property type="project" value="UniProtKB-KW"/>
</dbReference>
<dbReference type="Pfam" id="PF00078">
    <property type="entry name" value="RVT_1"/>
    <property type="match status" value="1"/>
</dbReference>
<dbReference type="FunFam" id="3.10.10.10:FF:000007">
    <property type="entry name" value="Retrovirus-related Pol polyprotein from transposon 17.6-like Protein"/>
    <property type="match status" value="1"/>
</dbReference>
<dbReference type="STRING" id="57577.A0A2K3K001"/>
<dbReference type="Proteomes" id="UP000236291">
    <property type="component" value="Unassembled WGS sequence"/>
</dbReference>
<reference evidence="9 10" key="1">
    <citation type="journal article" date="2014" name="Am. J. Bot.">
        <title>Genome assembly and annotation for red clover (Trifolium pratense; Fabaceae).</title>
        <authorList>
            <person name="Istvanek J."/>
            <person name="Jaros M."/>
            <person name="Krenek A."/>
            <person name="Repkova J."/>
        </authorList>
    </citation>
    <scope>NUCLEOTIDE SEQUENCE [LARGE SCALE GENOMIC DNA]</scope>
    <source>
        <strain evidence="10">cv. Tatra</strain>
        <tissue evidence="9">Young leaves</tissue>
    </source>
</reference>
<keyword evidence="6" id="KW-0378">Hydrolase</keyword>
<evidence type="ECO:0000256" key="4">
    <source>
        <dbReference type="ARBA" id="ARBA00022722"/>
    </source>
</evidence>
<comment type="caution">
    <text evidence="9">The sequence shown here is derived from an EMBL/GenBank/DDBJ whole genome shotgun (WGS) entry which is preliminary data.</text>
</comment>
<dbReference type="AlphaFoldDB" id="A0A2K3K001"/>
<proteinExistence type="predicted"/>
<evidence type="ECO:0000259" key="8">
    <source>
        <dbReference type="Pfam" id="PF00078"/>
    </source>
</evidence>
<evidence type="ECO:0000256" key="2">
    <source>
        <dbReference type="ARBA" id="ARBA00022679"/>
    </source>
</evidence>
<gene>
    <name evidence="9" type="ORF">L195_g059768</name>
</gene>